<dbReference type="InterPro" id="IPR006764">
    <property type="entry name" value="SAM_dep_MeTrfase_SAV2177_type"/>
</dbReference>
<evidence type="ECO:0000313" key="1">
    <source>
        <dbReference type="EMBL" id="AYF30068.1"/>
    </source>
</evidence>
<dbReference type="PIRSF" id="PIRSF017393">
    <property type="entry name" value="MTase_SAV2177"/>
    <property type="match status" value="1"/>
</dbReference>
<sequence>MEHEGVRLARIRDHSSRTAVRLEGAPVTNTSSSAYDKLDTSVAHSARLWNYLLGGKDNFAADREAAEQVLTFMPELVQSARFNRQFLGRAVRYLADEVGIRQFLDIGTGLPTADNTHEVAQSVAPDSRIVYVDTDPMVLAHARALLTSSPQGATDYIDANIRDIERVITEARRTLNFDQPIAIMLLGILNFVVDDAEAARIVHQLLDAVPAGSHLVISHPTREVNPEAVDRAVRTWNAAGSAPMVIRSPAQITDLFAGLQLTEPGLVTCSRWRPNGNDTTPASEYCGVARKNN</sequence>
<protein>
    <submittedName>
        <fullName evidence="1">Translation initiation factor IF-2</fullName>
    </submittedName>
</protein>
<accession>A0A386WR01</accession>
<name>A0A386WR01_9ACTN</name>
<dbReference type="GO" id="GO:0003743">
    <property type="term" value="F:translation initiation factor activity"/>
    <property type="evidence" value="ECO:0007669"/>
    <property type="project" value="UniProtKB-KW"/>
</dbReference>
<dbReference type="KEGG" id="mtua:CSH63_21960"/>
<keyword evidence="1" id="KW-0396">Initiation factor</keyword>
<organism evidence="1 2">
    <name type="scientific">Micromonospora tulbaghiae</name>
    <dbReference type="NCBI Taxonomy" id="479978"/>
    <lineage>
        <taxon>Bacteria</taxon>
        <taxon>Bacillati</taxon>
        <taxon>Actinomycetota</taxon>
        <taxon>Actinomycetes</taxon>
        <taxon>Micromonosporales</taxon>
        <taxon>Micromonosporaceae</taxon>
        <taxon>Micromonospora</taxon>
    </lineage>
</organism>
<dbReference type="EMBL" id="CP024087">
    <property type="protein sequence ID" value="AYF30068.1"/>
    <property type="molecule type" value="Genomic_DNA"/>
</dbReference>
<dbReference type="AlphaFoldDB" id="A0A386WR01"/>
<reference evidence="1 2" key="1">
    <citation type="submission" date="2017-10" db="EMBL/GenBank/DDBJ databases">
        <title>Integration of genomic and chemical information greatly accelerates assignment of the full stereostructure of myelolactone, a potent inhibitor of myeloma from a marine-derived Micromonospora.</title>
        <authorList>
            <person name="Kim M.C."/>
            <person name="Machado H."/>
            <person name="Jensen P.R."/>
            <person name="Fenical W."/>
        </authorList>
    </citation>
    <scope>NUCLEOTIDE SEQUENCE [LARGE SCALE GENOMIC DNA]</scope>
    <source>
        <strain evidence="1 2">CNY-010</strain>
    </source>
</reference>
<dbReference type="Proteomes" id="UP000267804">
    <property type="component" value="Chromosome"/>
</dbReference>
<evidence type="ECO:0000313" key="2">
    <source>
        <dbReference type="Proteomes" id="UP000267804"/>
    </source>
</evidence>
<dbReference type="SUPFAM" id="SSF53335">
    <property type="entry name" value="S-adenosyl-L-methionine-dependent methyltransferases"/>
    <property type="match status" value="1"/>
</dbReference>
<keyword evidence="1" id="KW-0648">Protein biosynthesis</keyword>
<proteinExistence type="predicted"/>
<dbReference type="Gene3D" id="3.40.50.150">
    <property type="entry name" value="Vaccinia Virus protein VP39"/>
    <property type="match status" value="1"/>
</dbReference>
<dbReference type="InterPro" id="IPR029063">
    <property type="entry name" value="SAM-dependent_MTases_sf"/>
</dbReference>
<dbReference type="Pfam" id="PF04672">
    <property type="entry name" value="Methyltransf_19"/>
    <property type="match status" value="1"/>
</dbReference>
<gene>
    <name evidence="1" type="ORF">CSH63_21960</name>
</gene>